<dbReference type="SUPFAM" id="SSF56935">
    <property type="entry name" value="Porins"/>
    <property type="match status" value="1"/>
</dbReference>
<keyword evidence="1" id="KW-1134">Transmembrane beta strand</keyword>
<evidence type="ECO:0000313" key="5">
    <source>
        <dbReference type="Proteomes" id="UP000192276"/>
    </source>
</evidence>
<dbReference type="InterPro" id="IPR037066">
    <property type="entry name" value="Plug_dom_sf"/>
</dbReference>
<evidence type="ECO:0000313" key="4">
    <source>
        <dbReference type="EMBL" id="OQP68436.1"/>
    </source>
</evidence>
<name>A0A1V9GDD3_9BACT</name>
<comment type="similarity">
    <text evidence="1">Belongs to the TonB-dependent receptor family.</text>
</comment>
<accession>A0A1V9GDD3</accession>
<evidence type="ECO:0000259" key="3">
    <source>
        <dbReference type="Pfam" id="PF07715"/>
    </source>
</evidence>
<dbReference type="SUPFAM" id="SSF49464">
    <property type="entry name" value="Carboxypeptidase regulatory domain-like"/>
    <property type="match status" value="1"/>
</dbReference>
<keyword evidence="1" id="KW-0998">Cell outer membrane</keyword>
<keyword evidence="1" id="KW-0812">Transmembrane</keyword>
<dbReference type="GO" id="GO:0009279">
    <property type="term" value="C:cell outer membrane"/>
    <property type="evidence" value="ECO:0007669"/>
    <property type="project" value="UniProtKB-SubCell"/>
</dbReference>
<dbReference type="PROSITE" id="PS52016">
    <property type="entry name" value="TONB_DEPENDENT_REC_3"/>
    <property type="match status" value="1"/>
</dbReference>
<keyword evidence="1" id="KW-0813">Transport</keyword>
<evidence type="ECO:0000256" key="2">
    <source>
        <dbReference type="SAM" id="SignalP"/>
    </source>
</evidence>
<dbReference type="InterPro" id="IPR039426">
    <property type="entry name" value="TonB-dep_rcpt-like"/>
</dbReference>
<evidence type="ECO:0000256" key="1">
    <source>
        <dbReference type="PROSITE-ProRule" id="PRU01360"/>
    </source>
</evidence>
<organism evidence="4 5">
    <name type="scientific">Niastella populi</name>
    <dbReference type="NCBI Taxonomy" id="550983"/>
    <lineage>
        <taxon>Bacteria</taxon>
        <taxon>Pseudomonadati</taxon>
        <taxon>Bacteroidota</taxon>
        <taxon>Chitinophagia</taxon>
        <taxon>Chitinophagales</taxon>
        <taxon>Chitinophagaceae</taxon>
        <taxon>Niastella</taxon>
    </lineage>
</organism>
<dbReference type="InterPro" id="IPR008969">
    <property type="entry name" value="CarboxyPept-like_regulatory"/>
</dbReference>
<feature type="signal peptide" evidence="2">
    <location>
        <begin position="1"/>
        <end position="25"/>
    </location>
</feature>
<dbReference type="FunFam" id="2.170.130.10:FF:000003">
    <property type="entry name" value="SusC/RagA family TonB-linked outer membrane protein"/>
    <property type="match status" value="1"/>
</dbReference>
<dbReference type="Gene3D" id="2.170.130.10">
    <property type="entry name" value="TonB-dependent receptor, plug domain"/>
    <property type="match status" value="1"/>
</dbReference>
<proteinExistence type="inferred from homology"/>
<dbReference type="Pfam" id="PF07715">
    <property type="entry name" value="Plug"/>
    <property type="match status" value="1"/>
</dbReference>
<dbReference type="NCBIfam" id="TIGR04057">
    <property type="entry name" value="SusC_RagA_signa"/>
    <property type="match status" value="1"/>
</dbReference>
<dbReference type="EMBL" id="LWBP01000001">
    <property type="protein sequence ID" value="OQP68436.1"/>
    <property type="molecule type" value="Genomic_DNA"/>
</dbReference>
<dbReference type="NCBIfam" id="TIGR04056">
    <property type="entry name" value="OMP_RagA_SusC"/>
    <property type="match status" value="1"/>
</dbReference>
<dbReference type="InterPro" id="IPR023997">
    <property type="entry name" value="TonB-dep_OMP_SusC/RagA_CS"/>
</dbReference>
<comment type="subcellular location">
    <subcellularLocation>
        <location evidence="1">Cell outer membrane</location>
        <topology evidence="1">Multi-pass membrane protein</topology>
    </subcellularLocation>
</comment>
<reference evidence="5" key="1">
    <citation type="submission" date="2016-04" db="EMBL/GenBank/DDBJ databases">
        <authorList>
            <person name="Chen L."/>
            <person name="Zhuang W."/>
            <person name="Wang G."/>
        </authorList>
    </citation>
    <scope>NUCLEOTIDE SEQUENCE [LARGE SCALE GENOMIC DNA]</scope>
    <source>
        <strain evidence="5">208</strain>
    </source>
</reference>
<dbReference type="InterPro" id="IPR012910">
    <property type="entry name" value="Plug_dom"/>
</dbReference>
<dbReference type="InterPro" id="IPR023996">
    <property type="entry name" value="TonB-dep_OMP_SusC/RagA"/>
</dbReference>
<dbReference type="AlphaFoldDB" id="A0A1V9GDD3"/>
<dbReference type="STRING" id="550983.A4R26_01100"/>
<feature type="chain" id="PRO_5012890226" description="TonB-dependent receptor plug domain-containing protein" evidence="2">
    <location>
        <begin position="26"/>
        <end position="1096"/>
    </location>
</feature>
<sequence>MIAHSRLRRFLTLLLTGCLSMAAQAQDPIKVQGSVTGKNGEGLPRATISVVNSNVSVLSDSLGRFSITVPSGSTLQFTYIGYYNRLQKVTSATVLNIQLAENANYQQMNDVVVVGYGKQKSPTVTGAVGVISGKDLIQTPVANITNMLIGRTAGISGVQATGEPGLNTTTIRIRGIATLNGQDPLIVIDGIQQPAEQPFLILNAMDANEIESISILKDASATAVYGIRGANGVIIVTTKRGRLNKPQFSFSANQGFTKAASLFQTLNSYQFASLRNEAIRNAQAAGDRSFDNILFTDDELWKFQNNRDYTPAQVDAMNLTDEQKEALKNSPALYYTSHNYYKEQFGGVGRQQQYNLNVSGGTDRVKYFTSLGFFQQDGILSNTGYGGANNNPRYRRYNFRSNFDIDVAKNFQLSVNLGGQSGIGKAPGAGTTSGDFANRYQAIIQNILENSPFTGPGIVDGKLVTGFIGLGGDPTNPLGLKGGTGYTPLAQLLTAGSRTMYTTTLNSVVTLRHTMGYITHGLESHVTVAYDDSYTKGYAQTNPIPQYSAMRDPKNPNNIIFIGGQVTPSSTSDNVGNSSWRKLYVEAAINYNRSFGAHNVSALVLGNAQRYTAANGNGSAQAYNTPSGLMGLVGRATYNYNERYLVEFNMGINGTENFAPEQRFGYFPAVSAGWILSNEKFFPENDWVTWVKFRGSYGEVGNDQIGGRRYLYLPNTWSTNTGGYWFGNSNGSTSNPFFAGAAESTLGNPEVTWERARKTNLSAELKFINNKLSVITSLFQEKRNNILVTSGVIPANYGVPQSSTPPLNLGRVSNKGFEIEAGWNDEIGKVSYFIKGNYSFARNKIEYQAEAPYPYPWMNVTGFSIGQYKGLISDGFYNTARELNNRPFNKYSANARLGDLKYRDVTGDGIVDEKDLVPIGYSNLPQVAYNLSVGFSYKGFDLSALFIGTAKGSFPQSGYILSSPFAKNVGEVLQYAYDGRWTAEKFANGEKIWYPAISFSGGQANNNPLSTFWLKKNDFKRLKNLELGYTFQQQSALLKRANIKGIRLYMNGNNLITWDQEVLEGIDPEQADVGKNNMGYLYPLVRTFNVGLNIQF</sequence>
<gene>
    <name evidence="4" type="ORF">A4R26_01100</name>
</gene>
<dbReference type="Gene3D" id="2.60.40.1120">
    <property type="entry name" value="Carboxypeptidase-like, regulatory domain"/>
    <property type="match status" value="1"/>
</dbReference>
<dbReference type="Proteomes" id="UP000192276">
    <property type="component" value="Unassembled WGS sequence"/>
</dbReference>
<protein>
    <recommendedName>
        <fullName evidence="3">TonB-dependent receptor plug domain-containing protein</fullName>
    </recommendedName>
</protein>
<feature type="domain" description="TonB-dependent receptor plug" evidence="3">
    <location>
        <begin position="124"/>
        <end position="233"/>
    </location>
</feature>
<comment type="caution">
    <text evidence="4">The sequence shown here is derived from an EMBL/GenBank/DDBJ whole genome shotgun (WGS) entry which is preliminary data.</text>
</comment>
<keyword evidence="2" id="KW-0732">Signal</keyword>
<dbReference type="Pfam" id="PF13715">
    <property type="entry name" value="CarbopepD_reg_2"/>
    <property type="match status" value="1"/>
</dbReference>
<keyword evidence="5" id="KW-1185">Reference proteome</keyword>
<keyword evidence="1" id="KW-0472">Membrane</keyword>